<feature type="compositionally biased region" description="Basic and acidic residues" evidence="2">
    <location>
        <begin position="207"/>
        <end position="216"/>
    </location>
</feature>
<feature type="region of interest" description="Disordered" evidence="2">
    <location>
        <begin position="84"/>
        <end position="124"/>
    </location>
</feature>
<feature type="compositionally biased region" description="Basic and acidic residues" evidence="2">
    <location>
        <begin position="227"/>
        <end position="246"/>
    </location>
</feature>
<evidence type="ECO:0000256" key="1">
    <source>
        <dbReference type="SAM" id="Coils"/>
    </source>
</evidence>
<feature type="region of interest" description="Disordered" evidence="2">
    <location>
        <begin position="374"/>
        <end position="403"/>
    </location>
</feature>
<keyword evidence="1" id="KW-0175">Coiled coil</keyword>
<dbReference type="AlphaFoldDB" id="A0A6J8DIS0"/>
<dbReference type="InterPro" id="IPR031981">
    <property type="entry name" value="MIEAP_C"/>
</dbReference>
<reference evidence="4 5" key="1">
    <citation type="submission" date="2020-06" db="EMBL/GenBank/DDBJ databases">
        <authorList>
            <person name="Li R."/>
            <person name="Bekaert M."/>
        </authorList>
    </citation>
    <scope>NUCLEOTIDE SEQUENCE [LARGE SCALE GENOMIC DNA]</scope>
    <source>
        <strain evidence="5">wild</strain>
    </source>
</reference>
<protein>
    <recommendedName>
        <fullName evidence="3">Mitochondria-eating protein C-terminal domain-containing protein</fullName>
    </recommendedName>
</protein>
<proteinExistence type="predicted"/>
<dbReference type="Proteomes" id="UP000507470">
    <property type="component" value="Unassembled WGS sequence"/>
</dbReference>
<feature type="compositionally biased region" description="Basic and acidic residues" evidence="2">
    <location>
        <begin position="84"/>
        <end position="119"/>
    </location>
</feature>
<gene>
    <name evidence="4" type="ORF">MCOR_40805</name>
</gene>
<feature type="compositionally biased region" description="Basic residues" evidence="2">
    <location>
        <begin position="217"/>
        <end position="226"/>
    </location>
</feature>
<dbReference type="Pfam" id="PF16026">
    <property type="entry name" value="MIEAP"/>
    <property type="match status" value="1"/>
</dbReference>
<evidence type="ECO:0000256" key="2">
    <source>
        <dbReference type="SAM" id="MobiDB-lite"/>
    </source>
</evidence>
<name>A0A6J8DIS0_MYTCO</name>
<feature type="compositionally biased region" description="Basic and acidic residues" evidence="2">
    <location>
        <begin position="382"/>
        <end position="403"/>
    </location>
</feature>
<sequence length="760" mass="86795">MYSGRYNPSSATGGPTSKKSKASNAPSPAQSKKDPPWNDQEEILECICSLGKKIRKDFKKSGKIQTSVKELEKDIQSLINDIVKEEKKHDETKGPVTKDKTKEKDSSKKDTTQKTAVKEEETDLSSLFKTMKHEKIKLNSDLVTARKDLNLICEKIYSSGKDLGMESVDEKPHDVKSSKETLTCLLEENRKLSKILSMLNREIETLDMQQKDASKDQHKKNAKVKKQKEDKDMNKFKTSKQNDKQHSNLSDESPFTVFTAFDNHAPRIIETLKNESMLQEQKSHLDKIRQIAIGLCKREDQTNQTLHSLLDTGKAAEIIQKEVDILLQMKEQMENDKKDLGYHLAQAQFVSKNIKASKDKNGEIRVSGRVRENKTTSNVNTNERKTNTKEQHKNPQHEKKINTRERTNIPDNLQGYISETVKELDKILTFIQDEYNNLDHQHGMKDKALNHVLNTTQKATSYVRNSIENIEMEGKRFDVEDFADLSSFNDDILQLVTNVESLKKKYDKNLQEIGQTKKQLQEAKSECETLQHRLSKMAGARLTDGNPNITNLGDPNRPMKIGETYSELYDNEWTDTMDLCIQKFGKSYGEDTIIQHLFKTIVCCHKYCEEKSAVMLKAGKESLQTAVTTLMIVSSDAEVIKQAMDMRKMATESTSDQLLDSIGKSKKEIIAAYFKTMDKKILETIMSTSFFTKCFKLCWKMVVQDPPMFLDEGPQKDKAFDKNVFREYTSSGTKVVFTVWPALYLHKNGALLVKGVVKVK</sequence>
<organism evidence="4 5">
    <name type="scientific">Mytilus coruscus</name>
    <name type="common">Sea mussel</name>
    <dbReference type="NCBI Taxonomy" id="42192"/>
    <lineage>
        <taxon>Eukaryota</taxon>
        <taxon>Metazoa</taxon>
        <taxon>Spiralia</taxon>
        <taxon>Lophotrochozoa</taxon>
        <taxon>Mollusca</taxon>
        <taxon>Bivalvia</taxon>
        <taxon>Autobranchia</taxon>
        <taxon>Pteriomorphia</taxon>
        <taxon>Mytilida</taxon>
        <taxon>Mytiloidea</taxon>
        <taxon>Mytilidae</taxon>
        <taxon>Mytilinae</taxon>
        <taxon>Mytilus</taxon>
    </lineage>
</organism>
<accession>A0A6J8DIS0</accession>
<feature type="domain" description="Mitochondria-eating protein C-terminal" evidence="3">
    <location>
        <begin position="558"/>
        <end position="757"/>
    </location>
</feature>
<evidence type="ECO:0000313" key="5">
    <source>
        <dbReference type="Proteomes" id="UP000507470"/>
    </source>
</evidence>
<dbReference type="EMBL" id="CACVKT020007400">
    <property type="protein sequence ID" value="CAC5407312.1"/>
    <property type="molecule type" value="Genomic_DNA"/>
</dbReference>
<feature type="compositionally biased region" description="Polar residues" evidence="2">
    <location>
        <begin position="1"/>
        <end position="14"/>
    </location>
</feature>
<evidence type="ECO:0000259" key="3">
    <source>
        <dbReference type="Pfam" id="PF16026"/>
    </source>
</evidence>
<keyword evidence="5" id="KW-1185">Reference proteome</keyword>
<feature type="region of interest" description="Disordered" evidence="2">
    <location>
        <begin position="207"/>
        <end position="251"/>
    </location>
</feature>
<feature type="region of interest" description="Disordered" evidence="2">
    <location>
        <begin position="1"/>
        <end position="38"/>
    </location>
</feature>
<evidence type="ECO:0000313" key="4">
    <source>
        <dbReference type="EMBL" id="CAC5407312.1"/>
    </source>
</evidence>
<feature type="coiled-coil region" evidence="1">
    <location>
        <begin position="499"/>
        <end position="540"/>
    </location>
</feature>
<dbReference type="OrthoDB" id="6092140at2759"/>